<keyword evidence="2" id="KW-1185">Reference proteome</keyword>
<evidence type="ECO:0000313" key="1">
    <source>
        <dbReference type="EMBL" id="WUQ12952.1"/>
    </source>
</evidence>
<gene>
    <name evidence="1" type="ORF">OG517_16755</name>
</gene>
<sequence length="41" mass="4804">MAVLALKDKKADATESWRNAPAGRHVDRDVREHEYVIWRRG</sequence>
<dbReference type="EMBL" id="CP108090">
    <property type="protein sequence ID" value="WUQ12952.1"/>
    <property type="molecule type" value="Genomic_DNA"/>
</dbReference>
<proteinExistence type="predicted"/>
<accession>A0ABZ1TCG4</accession>
<dbReference type="RefSeq" id="WP_328962058.1">
    <property type="nucleotide sequence ID" value="NZ_CP108090.1"/>
</dbReference>
<evidence type="ECO:0000313" key="2">
    <source>
        <dbReference type="Proteomes" id="UP001432039"/>
    </source>
</evidence>
<reference evidence="1" key="1">
    <citation type="submission" date="2022-10" db="EMBL/GenBank/DDBJ databases">
        <title>The complete genomes of actinobacterial strains from the NBC collection.</title>
        <authorList>
            <person name="Joergensen T.S."/>
            <person name="Alvarez Arevalo M."/>
            <person name="Sterndorff E.B."/>
            <person name="Faurdal D."/>
            <person name="Vuksanovic O."/>
            <person name="Mourched A.-S."/>
            <person name="Charusanti P."/>
            <person name="Shaw S."/>
            <person name="Blin K."/>
            <person name="Weber T."/>
        </authorList>
    </citation>
    <scope>NUCLEOTIDE SEQUENCE</scope>
    <source>
        <strain evidence="1">NBC_00248</strain>
    </source>
</reference>
<protein>
    <submittedName>
        <fullName evidence="1">Uncharacterized protein</fullName>
    </submittedName>
</protein>
<name>A0ABZ1TCG4_STRVG</name>
<organism evidence="1 2">
    <name type="scientific">Streptomyces virginiae</name>
    <name type="common">Streptomyces cinnamonensis</name>
    <dbReference type="NCBI Taxonomy" id="1961"/>
    <lineage>
        <taxon>Bacteria</taxon>
        <taxon>Bacillati</taxon>
        <taxon>Actinomycetota</taxon>
        <taxon>Actinomycetes</taxon>
        <taxon>Kitasatosporales</taxon>
        <taxon>Streptomycetaceae</taxon>
        <taxon>Streptomyces</taxon>
    </lineage>
</organism>
<dbReference type="Proteomes" id="UP001432039">
    <property type="component" value="Chromosome"/>
</dbReference>